<dbReference type="Pfam" id="PF01370">
    <property type="entry name" value="Epimerase"/>
    <property type="match status" value="2"/>
</dbReference>
<reference evidence="4 5" key="1">
    <citation type="submission" date="2016-10" db="EMBL/GenBank/DDBJ databases">
        <title>Genome sequence of the basidiomycete white-rot fungus Trametes pubescens.</title>
        <authorList>
            <person name="Makela M.R."/>
            <person name="Granchi Z."/>
            <person name="Peng M."/>
            <person name="De Vries R.P."/>
            <person name="Grigoriev I."/>
            <person name="Riley R."/>
            <person name="Hilden K."/>
        </authorList>
    </citation>
    <scope>NUCLEOTIDE SEQUENCE [LARGE SCALE GENOMIC DNA]</scope>
    <source>
        <strain evidence="4 5">FBCC735</strain>
    </source>
</reference>
<feature type="domain" description="NAD-dependent epimerase/dehydratase" evidence="3">
    <location>
        <begin position="122"/>
        <end position="286"/>
    </location>
</feature>
<dbReference type="GO" id="GO:0016616">
    <property type="term" value="F:oxidoreductase activity, acting on the CH-OH group of donors, NAD or NADP as acceptor"/>
    <property type="evidence" value="ECO:0007669"/>
    <property type="project" value="TreeGrafter"/>
</dbReference>
<accession>A0A1M2W2E6</accession>
<evidence type="ECO:0000259" key="3">
    <source>
        <dbReference type="Pfam" id="PF01370"/>
    </source>
</evidence>
<dbReference type="EMBL" id="MNAD01000337">
    <property type="protein sequence ID" value="OJT14045.1"/>
    <property type="molecule type" value="Genomic_DNA"/>
</dbReference>
<dbReference type="InterPro" id="IPR001509">
    <property type="entry name" value="Epimerase_deHydtase"/>
</dbReference>
<keyword evidence="1" id="KW-0560">Oxidoreductase</keyword>
<dbReference type="OrthoDB" id="2735536at2759"/>
<comment type="caution">
    <text evidence="4">The sequence shown here is derived from an EMBL/GenBank/DDBJ whole genome shotgun (WGS) entry which is preliminary data.</text>
</comment>
<dbReference type="Proteomes" id="UP000184267">
    <property type="component" value="Unassembled WGS sequence"/>
</dbReference>
<dbReference type="PANTHER" id="PTHR10366:SF564">
    <property type="entry name" value="STEROL-4-ALPHA-CARBOXYLATE 3-DEHYDROGENASE, DECARBOXYLATING"/>
    <property type="match status" value="1"/>
</dbReference>
<dbReference type="Gene3D" id="3.40.50.720">
    <property type="entry name" value="NAD(P)-binding Rossmann-like Domain"/>
    <property type="match status" value="1"/>
</dbReference>
<dbReference type="PANTHER" id="PTHR10366">
    <property type="entry name" value="NAD DEPENDENT EPIMERASE/DEHYDRATASE"/>
    <property type="match status" value="1"/>
</dbReference>
<dbReference type="OMA" id="HVATVFK"/>
<evidence type="ECO:0000313" key="4">
    <source>
        <dbReference type="EMBL" id="OJT14045.1"/>
    </source>
</evidence>
<protein>
    <recommendedName>
        <fullName evidence="3">NAD-dependent epimerase/dehydratase domain-containing protein</fullName>
    </recommendedName>
</protein>
<evidence type="ECO:0000256" key="2">
    <source>
        <dbReference type="ARBA" id="ARBA00023445"/>
    </source>
</evidence>
<proteinExistence type="inferred from homology"/>
<feature type="domain" description="NAD-dependent epimerase/dehydratase" evidence="3">
    <location>
        <begin position="10"/>
        <end position="98"/>
    </location>
</feature>
<comment type="similarity">
    <text evidence="2">Belongs to the NAD(P)-dependent epimerase/dehydratase family. Dihydroflavonol-4-reductase subfamily.</text>
</comment>
<keyword evidence="5" id="KW-1185">Reference proteome</keyword>
<dbReference type="InterPro" id="IPR050425">
    <property type="entry name" value="NAD(P)_dehydrat-like"/>
</dbReference>
<organism evidence="4 5">
    <name type="scientific">Trametes pubescens</name>
    <name type="common">White-rot fungus</name>
    <dbReference type="NCBI Taxonomy" id="154538"/>
    <lineage>
        <taxon>Eukaryota</taxon>
        <taxon>Fungi</taxon>
        <taxon>Dikarya</taxon>
        <taxon>Basidiomycota</taxon>
        <taxon>Agaricomycotina</taxon>
        <taxon>Agaricomycetes</taxon>
        <taxon>Polyporales</taxon>
        <taxon>Polyporaceae</taxon>
        <taxon>Trametes</taxon>
    </lineage>
</organism>
<dbReference type="AlphaFoldDB" id="A0A1M2W2E6"/>
<dbReference type="InterPro" id="IPR036291">
    <property type="entry name" value="NAD(P)-bd_dom_sf"/>
</dbReference>
<evidence type="ECO:0000313" key="5">
    <source>
        <dbReference type="Proteomes" id="UP000184267"/>
    </source>
</evidence>
<evidence type="ECO:0000256" key="1">
    <source>
        <dbReference type="ARBA" id="ARBA00023002"/>
    </source>
</evidence>
<gene>
    <name evidence="4" type="ORF">TRAPUB_9402</name>
</gene>
<dbReference type="SUPFAM" id="SSF51735">
    <property type="entry name" value="NAD(P)-binding Rossmann-fold domains"/>
    <property type="match status" value="1"/>
</dbReference>
<sequence length="365" mass="39643">MPSVQPPATVLVTGVSGFSGIWIARALLESGYAVRGTVRSEAKAAHVATVFKEHGDSFKTVIVPDISKPDAFDSAIDDSIAAVVHVAGVAELNSTNSSGAIKSLRRLLGRIFTARPRRPDIFGPNTDGVVGLLESTRKHGKNVRRFVYMSSAQAMLGHEDIFHVYTADDWADKDLALAKEKGGEAGGLALYRASKVLAERAIVDFVEKHKSEIGWDATRILPAWIFGPVIHDWKKVEDLNLSSKIIFQQLTTPREDDKVNDYASEFVDVRDVADAFVAALKMEEAGGRRLLLDAGAYTYQNLYNAVHETAPGLEGVVRGNPNAPPFSFPGAFVDSSSTVKVLQLKPYRSLGECAVDTYKSIKAKL</sequence>
<name>A0A1M2W2E6_TRAPU</name>
<dbReference type="STRING" id="154538.A0A1M2W2E6"/>